<name>S8EJQ3_FOMSC</name>
<proteinExistence type="predicted"/>
<reference evidence="2 3" key="1">
    <citation type="journal article" date="2012" name="Science">
        <title>The Paleozoic origin of enzymatic lignin decomposition reconstructed from 31 fungal genomes.</title>
        <authorList>
            <person name="Floudas D."/>
            <person name="Binder M."/>
            <person name="Riley R."/>
            <person name="Barry K."/>
            <person name="Blanchette R.A."/>
            <person name="Henrissat B."/>
            <person name="Martinez A.T."/>
            <person name="Otillar R."/>
            <person name="Spatafora J.W."/>
            <person name="Yadav J.S."/>
            <person name="Aerts A."/>
            <person name="Benoit I."/>
            <person name="Boyd A."/>
            <person name="Carlson A."/>
            <person name="Copeland A."/>
            <person name="Coutinho P.M."/>
            <person name="de Vries R.P."/>
            <person name="Ferreira P."/>
            <person name="Findley K."/>
            <person name="Foster B."/>
            <person name="Gaskell J."/>
            <person name="Glotzer D."/>
            <person name="Gorecki P."/>
            <person name="Heitman J."/>
            <person name="Hesse C."/>
            <person name="Hori C."/>
            <person name="Igarashi K."/>
            <person name="Jurgens J.A."/>
            <person name="Kallen N."/>
            <person name="Kersten P."/>
            <person name="Kohler A."/>
            <person name="Kuees U."/>
            <person name="Kumar T.K.A."/>
            <person name="Kuo A."/>
            <person name="LaButti K."/>
            <person name="Larrondo L.F."/>
            <person name="Lindquist E."/>
            <person name="Ling A."/>
            <person name="Lombard V."/>
            <person name="Lucas S."/>
            <person name="Lundell T."/>
            <person name="Martin R."/>
            <person name="McLaughlin D.J."/>
            <person name="Morgenstern I."/>
            <person name="Morin E."/>
            <person name="Murat C."/>
            <person name="Nagy L.G."/>
            <person name="Nolan M."/>
            <person name="Ohm R.A."/>
            <person name="Patyshakuliyeva A."/>
            <person name="Rokas A."/>
            <person name="Ruiz-Duenas F.J."/>
            <person name="Sabat G."/>
            <person name="Salamov A."/>
            <person name="Samejima M."/>
            <person name="Schmutz J."/>
            <person name="Slot J.C."/>
            <person name="St John F."/>
            <person name="Stenlid J."/>
            <person name="Sun H."/>
            <person name="Sun S."/>
            <person name="Syed K."/>
            <person name="Tsang A."/>
            <person name="Wiebenga A."/>
            <person name="Young D."/>
            <person name="Pisabarro A."/>
            <person name="Eastwood D.C."/>
            <person name="Martin F."/>
            <person name="Cullen D."/>
            <person name="Grigoriev I.V."/>
            <person name="Hibbett D.S."/>
        </authorList>
    </citation>
    <scope>NUCLEOTIDE SEQUENCE</scope>
    <source>
        <strain evidence="3">FP-58527</strain>
    </source>
</reference>
<dbReference type="EMBL" id="KE504129">
    <property type="protein sequence ID" value="EPT03554.1"/>
    <property type="molecule type" value="Genomic_DNA"/>
</dbReference>
<dbReference type="AlphaFoldDB" id="S8EJQ3"/>
<feature type="compositionally biased region" description="Polar residues" evidence="1">
    <location>
        <begin position="1"/>
        <end position="10"/>
    </location>
</feature>
<accession>S8EJQ3</accession>
<organism evidence="2 3">
    <name type="scientific">Fomitopsis schrenkii</name>
    <name type="common">Brown rot fungus</name>
    <dbReference type="NCBI Taxonomy" id="2126942"/>
    <lineage>
        <taxon>Eukaryota</taxon>
        <taxon>Fungi</taxon>
        <taxon>Dikarya</taxon>
        <taxon>Basidiomycota</taxon>
        <taxon>Agaricomycotina</taxon>
        <taxon>Agaricomycetes</taxon>
        <taxon>Polyporales</taxon>
        <taxon>Fomitopsis</taxon>
    </lineage>
</organism>
<feature type="region of interest" description="Disordered" evidence="1">
    <location>
        <begin position="1"/>
        <end position="27"/>
    </location>
</feature>
<evidence type="ECO:0000313" key="3">
    <source>
        <dbReference type="Proteomes" id="UP000015241"/>
    </source>
</evidence>
<protein>
    <submittedName>
        <fullName evidence="2">Uncharacterized protein</fullName>
    </submittedName>
</protein>
<evidence type="ECO:0000313" key="2">
    <source>
        <dbReference type="EMBL" id="EPT03554.1"/>
    </source>
</evidence>
<dbReference type="HOGENOM" id="CLU_2960778_0_0_1"/>
<dbReference type="Proteomes" id="UP000015241">
    <property type="component" value="Unassembled WGS sequence"/>
</dbReference>
<keyword evidence="3" id="KW-1185">Reference proteome</keyword>
<dbReference type="InParanoid" id="S8EJQ3"/>
<gene>
    <name evidence="2" type="ORF">FOMPIDRAFT_1022189</name>
</gene>
<sequence>MRADPSSSANRVRMTRHRCNPLSTHSGALFPKGDLINDQSVCELQSLYGTRPVDHSGSP</sequence>
<evidence type="ECO:0000256" key="1">
    <source>
        <dbReference type="SAM" id="MobiDB-lite"/>
    </source>
</evidence>